<dbReference type="AlphaFoldDB" id="A0A087HBM6"/>
<dbReference type="GO" id="GO:0051015">
    <property type="term" value="F:actin filament binding"/>
    <property type="evidence" value="ECO:0007669"/>
    <property type="project" value="TreeGrafter"/>
</dbReference>
<dbReference type="eggNOG" id="KOG0160">
    <property type="taxonomic scope" value="Eukaryota"/>
</dbReference>
<evidence type="ECO:0000313" key="6">
    <source>
        <dbReference type="EMBL" id="KFK39528.1"/>
    </source>
</evidence>
<dbReference type="GO" id="GO:0016020">
    <property type="term" value="C:membrane"/>
    <property type="evidence" value="ECO:0007669"/>
    <property type="project" value="TreeGrafter"/>
</dbReference>
<keyword evidence="3 4" id="KW-0009">Actin-binding</keyword>
<dbReference type="EMBL" id="CM002871">
    <property type="protein sequence ID" value="KFK39528.1"/>
    <property type="molecule type" value="Genomic_DNA"/>
</dbReference>
<dbReference type="GO" id="GO:0016459">
    <property type="term" value="C:myosin complex"/>
    <property type="evidence" value="ECO:0007669"/>
    <property type="project" value="UniProtKB-KW"/>
</dbReference>
<dbReference type="GO" id="GO:0048767">
    <property type="term" value="P:root hair elongation"/>
    <property type="evidence" value="ECO:0007669"/>
    <property type="project" value="TreeGrafter"/>
</dbReference>
<dbReference type="GO" id="GO:0000146">
    <property type="term" value="F:microfilament motor activity"/>
    <property type="evidence" value="ECO:0007669"/>
    <property type="project" value="TreeGrafter"/>
</dbReference>
<accession>A0A087HBM6</accession>
<dbReference type="GO" id="GO:0005737">
    <property type="term" value="C:cytoplasm"/>
    <property type="evidence" value="ECO:0007669"/>
    <property type="project" value="TreeGrafter"/>
</dbReference>
<sequence length="179" mass="20267">MTSNLPTSPQLEQIHGEIGSHFRALAYAFALGDLQLPLQLTGLSKIKFWSPILFYKHLGMQKPSRTTIQVDLGMDDSKEYKKTLEAMDIVGISLEEQEAIFRVVAAILHLGIIKFAKGEEPNSSIPKYEKSKHYLKIAAELFMCDEQAQEDSLCKRIMCWGKQAPMAQQNKIPHTYVKL</sequence>
<dbReference type="PANTHER" id="PTHR13140:SF762">
    <property type="entry name" value="MYOSIN-13"/>
    <property type="match status" value="1"/>
</dbReference>
<dbReference type="GO" id="GO:0007015">
    <property type="term" value="P:actin filament organization"/>
    <property type="evidence" value="ECO:0007669"/>
    <property type="project" value="TreeGrafter"/>
</dbReference>
<gene>
    <name evidence="6" type="ordered locus">AALP_Aa3g256100</name>
</gene>
<evidence type="ECO:0000256" key="4">
    <source>
        <dbReference type="PROSITE-ProRule" id="PRU00782"/>
    </source>
</evidence>
<dbReference type="Gene3D" id="1.20.120.720">
    <property type="entry name" value="Myosin VI head, motor domain, U50 subdomain"/>
    <property type="match status" value="1"/>
</dbReference>
<name>A0A087HBM6_ARAAL</name>
<keyword evidence="2" id="KW-0067">ATP-binding</keyword>
<dbReference type="Gramene" id="KFK39528">
    <property type="protein sequence ID" value="KFK39528"/>
    <property type="gene ID" value="AALP_AA3G256100"/>
</dbReference>
<evidence type="ECO:0000259" key="5">
    <source>
        <dbReference type="PROSITE" id="PS51456"/>
    </source>
</evidence>
<dbReference type="PROSITE" id="PS51456">
    <property type="entry name" value="MYOSIN_MOTOR"/>
    <property type="match status" value="1"/>
</dbReference>
<dbReference type="InterPro" id="IPR027417">
    <property type="entry name" value="P-loop_NTPase"/>
</dbReference>
<dbReference type="Gene3D" id="1.10.10.820">
    <property type="match status" value="1"/>
</dbReference>
<evidence type="ECO:0000256" key="3">
    <source>
        <dbReference type="ARBA" id="ARBA00023203"/>
    </source>
</evidence>
<dbReference type="Pfam" id="PF00063">
    <property type="entry name" value="Myosin_head"/>
    <property type="match status" value="1"/>
</dbReference>
<feature type="domain" description="Myosin motor" evidence="5">
    <location>
        <begin position="1"/>
        <end position="179"/>
    </location>
</feature>
<dbReference type="Proteomes" id="UP000029120">
    <property type="component" value="Chromosome 3"/>
</dbReference>
<evidence type="ECO:0000256" key="1">
    <source>
        <dbReference type="ARBA" id="ARBA00022741"/>
    </source>
</evidence>
<dbReference type="PANTHER" id="PTHR13140">
    <property type="entry name" value="MYOSIN"/>
    <property type="match status" value="1"/>
</dbReference>
<comment type="caution">
    <text evidence="4">Lacks conserved residue(s) required for the propagation of feature annotation.</text>
</comment>
<dbReference type="InterPro" id="IPR001609">
    <property type="entry name" value="Myosin_head_motor_dom-like"/>
</dbReference>
<keyword evidence="1" id="KW-0547">Nucleotide-binding</keyword>
<reference evidence="7" key="1">
    <citation type="journal article" date="2015" name="Nat. Plants">
        <title>Genome expansion of Arabis alpina linked with retrotransposition and reduced symmetric DNA methylation.</title>
        <authorList>
            <person name="Willing E.M."/>
            <person name="Rawat V."/>
            <person name="Mandakova T."/>
            <person name="Maumus F."/>
            <person name="James G.V."/>
            <person name="Nordstroem K.J."/>
            <person name="Becker C."/>
            <person name="Warthmann N."/>
            <person name="Chica C."/>
            <person name="Szarzynska B."/>
            <person name="Zytnicki M."/>
            <person name="Albani M.C."/>
            <person name="Kiefer C."/>
            <person name="Bergonzi S."/>
            <person name="Castaings L."/>
            <person name="Mateos J.L."/>
            <person name="Berns M.C."/>
            <person name="Bujdoso N."/>
            <person name="Piofczyk T."/>
            <person name="de Lorenzo L."/>
            <person name="Barrero-Sicilia C."/>
            <person name="Mateos I."/>
            <person name="Piednoel M."/>
            <person name="Hagmann J."/>
            <person name="Chen-Min-Tao R."/>
            <person name="Iglesias-Fernandez R."/>
            <person name="Schuster S.C."/>
            <person name="Alonso-Blanco C."/>
            <person name="Roudier F."/>
            <person name="Carbonero P."/>
            <person name="Paz-Ares J."/>
            <person name="Davis S.J."/>
            <person name="Pecinka A."/>
            <person name="Quesneville H."/>
            <person name="Colot V."/>
            <person name="Lysak M.A."/>
            <person name="Weigel D."/>
            <person name="Coupland G."/>
            <person name="Schneeberger K."/>
        </authorList>
    </citation>
    <scope>NUCLEOTIDE SEQUENCE [LARGE SCALE GENOMIC DNA]</scope>
    <source>
        <strain evidence="7">cv. Pajares</strain>
    </source>
</reference>
<proteinExistence type="inferred from homology"/>
<dbReference type="OrthoDB" id="1628645at2759"/>
<keyword evidence="4" id="KW-0505">Motor protein</keyword>
<keyword evidence="7" id="KW-1185">Reference proteome</keyword>
<organism evidence="6 7">
    <name type="scientific">Arabis alpina</name>
    <name type="common">Alpine rock-cress</name>
    <dbReference type="NCBI Taxonomy" id="50452"/>
    <lineage>
        <taxon>Eukaryota</taxon>
        <taxon>Viridiplantae</taxon>
        <taxon>Streptophyta</taxon>
        <taxon>Embryophyta</taxon>
        <taxon>Tracheophyta</taxon>
        <taxon>Spermatophyta</taxon>
        <taxon>Magnoliopsida</taxon>
        <taxon>eudicotyledons</taxon>
        <taxon>Gunneridae</taxon>
        <taxon>Pentapetalae</taxon>
        <taxon>rosids</taxon>
        <taxon>malvids</taxon>
        <taxon>Brassicales</taxon>
        <taxon>Brassicaceae</taxon>
        <taxon>Arabideae</taxon>
        <taxon>Arabis</taxon>
    </lineage>
</organism>
<dbReference type="SUPFAM" id="SSF52540">
    <property type="entry name" value="P-loop containing nucleoside triphosphate hydrolases"/>
    <property type="match status" value="1"/>
</dbReference>
<evidence type="ECO:0000313" key="7">
    <source>
        <dbReference type="Proteomes" id="UP000029120"/>
    </source>
</evidence>
<keyword evidence="4" id="KW-0518">Myosin</keyword>
<evidence type="ECO:0000256" key="2">
    <source>
        <dbReference type="ARBA" id="ARBA00022840"/>
    </source>
</evidence>
<comment type="similarity">
    <text evidence="4">Belongs to the TRAFAC class myosin-kinesin ATPase superfamily. Myosin family.</text>
</comment>
<protein>
    <recommendedName>
        <fullName evidence="5">Myosin motor domain-containing protein</fullName>
    </recommendedName>
</protein>
<dbReference type="GO" id="GO:0005524">
    <property type="term" value="F:ATP binding"/>
    <property type="evidence" value="ECO:0007669"/>
    <property type="project" value="UniProtKB-KW"/>
</dbReference>